<evidence type="ECO:0000256" key="3">
    <source>
        <dbReference type="ARBA" id="ARBA00013368"/>
    </source>
</evidence>
<evidence type="ECO:0000256" key="1">
    <source>
        <dbReference type="ARBA" id="ARBA00006930"/>
    </source>
</evidence>
<dbReference type="KEGG" id="dor:Desor_0185"/>
<reference evidence="6" key="1">
    <citation type="submission" date="2011-11" db="EMBL/GenBank/DDBJ databases">
        <title>Complete sequence of Desulfosporosinus orientis DSM 765.</title>
        <authorList>
            <person name="Lucas S."/>
            <person name="Han J."/>
            <person name="Lapidus A."/>
            <person name="Cheng J.-F."/>
            <person name="Goodwin L."/>
            <person name="Pitluck S."/>
            <person name="Peters L."/>
            <person name="Ovchinnikova G."/>
            <person name="Teshima H."/>
            <person name="Detter J.C."/>
            <person name="Han C."/>
            <person name="Tapia R."/>
            <person name="Land M."/>
            <person name="Hauser L."/>
            <person name="Kyrpides N."/>
            <person name="Ivanova N."/>
            <person name="Pagani I."/>
            <person name="Pester M."/>
            <person name="Spring S."/>
            <person name="Ollivier B."/>
            <person name="Rattei T."/>
            <person name="Klenk H.-P."/>
            <person name="Wagner M."/>
            <person name="Loy A."/>
            <person name="Woyke T."/>
        </authorList>
    </citation>
    <scope>NUCLEOTIDE SEQUENCE [LARGE SCALE GENOMIC DNA]</scope>
    <source>
        <strain evidence="6">ATCC 19365 / DSM 765 / NCIMB 8382 / VKM B-1628</strain>
    </source>
</reference>
<dbReference type="HOGENOM" id="CLU_004785_1_2_9"/>
<dbReference type="eggNOG" id="COG0419">
    <property type="taxonomic scope" value="Bacteria"/>
</dbReference>
<dbReference type="Gene3D" id="1.10.287.1490">
    <property type="match status" value="1"/>
</dbReference>
<feature type="coiled-coil region" evidence="4">
    <location>
        <begin position="610"/>
        <end position="640"/>
    </location>
</feature>
<keyword evidence="6" id="KW-1185">Reference proteome</keyword>
<dbReference type="Gene3D" id="3.40.50.300">
    <property type="entry name" value="P-loop containing nucleotide triphosphate hydrolases"/>
    <property type="match status" value="2"/>
</dbReference>
<feature type="coiled-coil region" evidence="4">
    <location>
        <begin position="291"/>
        <end position="332"/>
    </location>
</feature>
<gene>
    <name evidence="5" type="ordered locus">Desor_0185</name>
</gene>
<reference evidence="5 6" key="2">
    <citation type="journal article" date="2012" name="J. Bacteriol.">
        <title>Complete genome sequences of Desulfosporosinus orientis DSM765T, Desulfosporosinus youngiae DSM17734T, Desulfosporosinus meridiei DSM13257T, and Desulfosporosinus acidiphilus DSM22704T.</title>
        <authorList>
            <person name="Pester M."/>
            <person name="Brambilla E."/>
            <person name="Alazard D."/>
            <person name="Rattei T."/>
            <person name="Weinmaier T."/>
            <person name="Han J."/>
            <person name="Lucas S."/>
            <person name="Lapidus A."/>
            <person name="Cheng J.F."/>
            <person name="Goodwin L."/>
            <person name="Pitluck S."/>
            <person name="Peters L."/>
            <person name="Ovchinnikova G."/>
            <person name="Teshima H."/>
            <person name="Detter J.C."/>
            <person name="Han C.S."/>
            <person name="Tapia R."/>
            <person name="Land M.L."/>
            <person name="Hauser L."/>
            <person name="Kyrpides N.C."/>
            <person name="Ivanova N.N."/>
            <person name="Pagani I."/>
            <person name="Huntmann M."/>
            <person name="Wei C.L."/>
            <person name="Davenport K.W."/>
            <person name="Daligault H."/>
            <person name="Chain P.S."/>
            <person name="Chen A."/>
            <person name="Mavromatis K."/>
            <person name="Markowitz V."/>
            <person name="Szeto E."/>
            <person name="Mikhailova N."/>
            <person name="Pati A."/>
            <person name="Wagner M."/>
            <person name="Woyke T."/>
            <person name="Ollivier B."/>
            <person name="Klenk H.P."/>
            <person name="Spring S."/>
            <person name="Loy A."/>
        </authorList>
    </citation>
    <scope>NUCLEOTIDE SEQUENCE [LARGE SCALE GENOMIC DNA]</scope>
    <source>
        <strain evidence="6">ATCC 19365 / DSM 765 / NCIMB 8382 / VKM B-1628</strain>
    </source>
</reference>
<evidence type="ECO:0000256" key="2">
    <source>
        <dbReference type="ARBA" id="ARBA00011322"/>
    </source>
</evidence>
<dbReference type="Pfam" id="PF13558">
    <property type="entry name" value="SbcC_Walker_B"/>
    <property type="match status" value="1"/>
</dbReference>
<accession>G7W7I5</accession>
<feature type="coiled-coil region" evidence="4">
    <location>
        <begin position="217"/>
        <end position="251"/>
    </location>
</feature>
<evidence type="ECO:0000256" key="4">
    <source>
        <dbReference type="SAM" id="Coils"/>
    </source>
</evidence>
<proteinExistence type="inferred from homology"/>
<sequence length="1203" mass="136433">MRPILLKIAGLNSFREVQEIEFLKLCETGVFGIFGSTGSGKSTILDAITLALYGTVERAYNNTQGILNHAEDQLFVDFRFSLAAGEQRVTYRAERSYRRSGDRTVKASTCRLVEIVDGAETVLASKADEMTKKIEIILGLNVQDFTRAVVLPQGKFAEFLTIKPKDRRSMLERLFSLEAYGRELSARLSEQLEEVKFTLNGVEQRQQGLGDASAERVEEAKADLQRVSQKSETIEKELLNLKTQYEEVKEVWGFQEQLRQLKDEETQLAAEQPHIDKIAEGLSLAERAEALRSLLEEILVAEKQLKEAQEQIRAAEKRLREAMLAKETAESQWLDVNRKRLDEEPRFLRRLEQLEQAKSLEGDIQTRQERLNQARSDYSALDKTRKDYEKTLLGVSNQKTNLQKKMLEVKSKIANISVDPSLRKRVNAAVQGLEGYEMVSKQVENLQADLSRNRGEMSARQMEFQTYQANVLAAQKTVGELKEALSKLSNPSLSEEMLGARFQELERRRHKVANIERADSEVKAELERLQAAALERKKAEAEVEIRETEQAKLVLEIKAATELVEQKKAEVKALEKENLAGLLAEKLGEGEPCPVCGSKGHPQLAQSLGHELLEQAGRDLEEALEKLQGLEGAHQKVITKLAVAKAQLLSKKELEEKQTVLCETKHGAALAYRKELAEADRKKDVQTLQLILAEEDARLAKDHQALNQWKEDHEGKKRRLEEAQEMLAEAEKKQYEISSLMASLEAVEKNVGHRLSSLMEEQVQRKAALDNARGDIAIEDIRSLQKQYSSWDETSSVLNQNLSGFEEEYGKTGEVEEKLLREKSNCDLELQNLKTVGIEAARDLGELQRKWEAYTEGKPAQQLIEQVKKELTQITAREESLKKAYELAKNTWMQAEQSQAVCLKTLELSQRGFKIARQKLDLGLQKSEFGNEEEAKRALCEASERREMEQVLANYRQKVLVNKEKQEDVTERLKGRYLRPEEWLAWPIRLKEGEKVYTETIEQKGAAQQRLEKLQAAHKEWTKLEDQRKNLSHRMNLLKNLQTVFKGNAFVEFVAQEQLINVSLDASERLKQLTNQRYALEVDAEGGFIMRDDANGGVRRPVNSLSGGETFLTSLALALALSTQIQLRGRSPLEFFFLDEGFGTLDANLLETVMNTLEKLHLQNLTIGIISHVPELKNRLSRRLVLTPAEAGGAGSRVKLEMA</sequence>
<evidence type="ECO:0000313" key="5">
    <source>
        <dbReference type="EMBL" id="AET65904.1"/>
    </source>
</evidence>
<keyword evidence="4" id="KW-0175">Coiled coil</keyword>
<protein>
    <recommendedName>
        <fullName evidence="3">Nuclease SbcCD subunit C</fullName>
    </recommendedName>
</protein>
<comment type="subunit">
    <text evidence="2">Heterodimer of SbcC and SbcD.</text>
</comment>
<dbReference type="PANTHER" id="PTHR32114">
    <property type="entry name" value="ABC TRANSPORTER ABCH.3"/>
    <property type="match status" value="1"/>
</dbReference>
<dbReference type="OrthoDB" id="9795626at2"/>
<feature type="coiled-coil region" evidence="4">
    <location>
        <begin position="706"/>
        <end position="733"/>
    </location>
</feature>
<dbReference type="AlphaFoldDB" id="G7W7I5"/>
<dbReference type="GO" id="GO:0006302">
    <property type="term" value="P:double-strand break repair"/>
    <property type="evidence" value="ECO:0007669"/>
    <property type="project" value="InterPro"/>
</dbReference>
<comment type="similarity">
    <text evidence="1">Belongs to the SMC family. SbcC subfamily.</text>
</comment>
<dbReference type="SUPFAM" id="SSF52540">
    <property type="entry name" value="P-loop containing nucleoside triphosphate hydrolases"/>
    <property type="match status" value="2"/>
</dbReference>
<dbReference type="Proteomes" id="UP000006346">
    <property type="component" value="Chromosome"/>
</dbReference>
<dbReference type="GO" id="GO:0016887">
    <property type="term" value="F:ATP hydrolysis activity"/>
    <property type="evidence" value="ECO:0007669"/>
    <property type="project" value="InterPro"/>
</dbReference>
<dbReference type="Pfam" id="PF13555">
    <property type="entry name" value="AAA_29"/>
    <property type="match status" value="1"/>
</dbReference>
<evidence type="ECO:0000313" key="6">
    <source>
        <dbReference type="Proteomes" id="UP000006346"/>
    </source>
</evidence>
<name>G7W7I5_DESOD</name>
<dbReference type="PATRIC" id="fig|768706.3.peg.145"/>
<feature type="coiled-coil region" evidence="4">
    <location>
        <begin position="512"/>
        <end position="577"/>
    </location>
</feature>
<feature type="coiled-coil region" evidence="4">
    <location>
        <begin position="997"/>
        <end position="1024"/>
    </location>
</feature>
<feature type="coiled-coil region" evidence="4">
    <location>
        <begin position="357"/>
        <end position="391"/>
    </location>
</feature>
<dbReference type="RefSeq" id="WP_014182733.1">
    <property type="nucleotide sequence ID" value="NC_016584.1"/>
</dbReference>
<organism evidence="5 6">
    <name type="scientific">Desulfosporosinus orientis (strain ATCC 19365 / DSM 765 / NCIMB 8382 / VKM B-1628 / Singapore I)</name>
    <name type="common">Desulfotomaculum orientis</name>
    <dbReference type="NCBI Taxonomy" id="768706"/>
    <lineage>
        <taxon>Bacteria</taxon>
        <taxon>Bacillati</taxon>
        <taxon>Bacillota</taxon>
        <taxon>Clostridia</taxon>
        <taxon>Eubacteriales</taxon>
        <taxon>Desulfitobacteriaceae</taxon>
        <taxon>Desulfosporosinus</taxon>
    </lineage>
</organism>
<dbReference type="STRING" id="768706.Desor_0185"/>
<dbReference type="InterPro" id="IPR027417">
    <property type="entry name" value="P-loop_NTPase"/>
</dbReference>
<dbReference type="EMBL" id="CP003108">
    <property type="protein sequence ID" value="AET65904.1"/>
    <property type="molecule type" value="Genomic_DNA"/>
</dbReference>
<dbReference type="PANTHER" id="PTHR32114:SF2">
    <property type="entry name" value="ABC TRANSPORTER ABCH.3"/>
    <property type="match status" value="1"/>
</dbReference>